<accession>A0AAE1C328</accession>
<feature type="compositionally biased region" description="Polar residues" evidence="1">
    <location>
        <begin position="88"/>
        <end position="126"/>
    </location>
</feature>
<organism evidence="2 3">
    <name type="scientific">Recurvomyces mirabilis</name>
    <dbReference type="NCBI Taxonomy" id="574656"/>
    <lineage>
        <taxon>Eukaryota</taxon>
        <taxon>Fungi</taxon>
        <taxon>Dikarya</taxon>
        <taxon>Ascomycota</taxon>
        <taxon>Pezizomycotina</taxon>
        <taxon>Dothideomycetes</taxon>
        <taxon>Dothideomycetidae</taxon>
        <taxon>Mycosphaerellales</taxon>
        <taxon>Teratosphaeriaceae</taxon>
        <taxon>Recurvomyces</taxon>
    </lineage>
</organism>
<dbReference type="AlphaFoldDB" id="A0AAE1C328"/>
<gene>
    <name evidence="2" type="ORF">LTR78_004037</name>
</gene>
<dbReference type="Proteomes" id="UP001274830">
    <property type="component" value="Unassembled WGS sequence"/>
</dbReference>
<evidence type="ECO:0000256" key="1">
    <source>
        <dbReference type="SAM" id="MobiDB-lite"/>
    </source>
</evidence>
<sequence>MEARETGRDKMNVRFLLTTTDLGSVSVSPVEGVSELQEAPSGTIWSRPNVDDANVYKQSTSDRRQVLPNFETPPVSDGDRAKGEYTYHTDTPPQGTATDDSTHASSFSSGRPVSPDSTSDTNSYSDRTTDNKPRPPRPAYNEEQRFFIMFSRIVLYQSWPEIEHGFGELFGRNAVPRSRGGLTSVYYRVRKRWGLEEVLKTDNEATYSDRFEVGRRAQWMSPAFLDRIGYPGTYQLSRSRLAEYR</sequence>
<reference evidence="2" key="1">
    <citation type="submission" date="2023-07" db="EMBL/GenBank/DDBJ databases">
        <title>Black Yeasts Isolated from many extreme environments.</title>
        <authorList>
            <person name="Coleine C."/>
            <person name="Stajich J.E."/>
            <person name="Selbmann L."/>
        </authorList>
    </citation>
    <scope>NUCLEOTIDE SEQUENCE</scope>
    <source>
        <strain evidence="2">CCFEE 5485</strain>
    </source>
</reference>
<feature type="region of interest" description="Disordered" evidence="1">
    <location>
        <begin position="26"/>
        <end position="140"/>
    </location>
</feature>
<evidence type="ECO:0000313" key="3">
    <source>
        <dbReference type="Proteomes" id="UP001274830"/>
    </source>
</evidence>
<comment type="caution">
    <text evidence="2">The sequence shown here is derived from an EMBL/GenBank/DDBJ whole genome shotgun (WGS) entry which is preliminary data.</text>
</comment>
<dbReference type="EMBL" id="JAUTXT010000011">
    <property type="protein sequence ID" value="KAK3676286.1"/>
    <property type="molecule type" value="Genomic_DNA"/>
</dbReference>
<proteinExistence type="predicted"/>
<evidence type="ECO:0000313" key="2">
    <source>
        <dbReference type="EMBL" id="KAK3676286.1"/>
    </source>
</evidence>
<protein>
    <submittedName>
        <fullName evidence="2">Uncharacterized protein</fullName>
    </submittedName>
</protein>
<feature type="compositionally biased region" description="Low complexity" evidence="1">
    <location>
        <begin position="26"/>
        <end position="35"/>
    </location>
</feature>
<name>A0AAE1C328_9PEZI</name>
<feature type="compositionally biased region" description="Basic and acidic residues" evidence="1">
    <location>
        <begin position="77"/>
        <end position="87"/>
    </location>
</feature>
<keyword evidence="3" id="KW-1185">Reference proteome</keyword>